<comment type="pathway">
    <text evidence="4">Polyol metabolism; glycerol fermentation; glycerone phosphate from glycerol (oxidative route): step 1/2.</text>
</comment>
<evidence type="ECO:0000256" key="8">
    <source>
        <dbReference type="PIRSR" id="PIRSR000112-1"/>
    </source>
</evidence>
<dbReference type="AlphaFoldDB" id="A0A4V3CTX5"/>
<keyword evidence="8" id="KW-0862">Zinc</keyword>
<keyword evidence="3 10" id="KW-0520">NAD</keyword>
<evidence type="ECO:0000256" key="3">
    <source>
        <dbReference type="ARBA" id="ARBA00023027"/>
    </source>
</evidence>
<dbReference type="Gene3D" id="1.20.1090.10">
    <property type="entry name" value="Dehydroquinate synthase-like - alpha domain"/>
    <property type="match status" value="1"/>
</dbReference>
<dbReference type="InterPro" id="IPR001670">
    <property type="entry name" value="ADH_Fe/GldA"/>
</dbReference>
<feature type="binding site" evidence="8">
    <location>
        <position position="268"/>
    </location>
    <ligand>
        <name>glycerol</name>
        <dbReference type="ChEBI" id="CHEBI:17754"/>
    </ligand>
</feature>
<evidence type="ECO:0000259" key="11">
    <source>
        <dbReference type="Pfam" id="PF00465"/>
    </source>
</evidence>
<feature type="binding site" evidence="9">
    <location>
        <position position="118"/>
    </location>
    <ligand>
        <name>glycerol</name>
        <dbReference type="ChEBI" id="CHEBI:17754"/>
    </ligand>
</feature>
<feature type="binding site" evidence="10">
    <location>
        <position position="122"/>
    </location>
    <ligand>
        <name>NAD(+)</name>
        <dbReference type="ChEBI" id="CHEBI:57540"/>
    </ligand>
</feature>
<accession>A0A4V3CTX5</accession>
<dbReference type="GO" id="GO:0046872">
    <property type="term" value="F:metal ion binding"/>
    <property type="evidence" value="ECO:0007669"/>
    <property type="project" value="UniProtKB-KW"/>
</dbReference>
<dbReference type="InterPro" id="IPR016205">
    <property type="entry name" value="Glycerol_DH"/>
</dbReference>
<dbReference type="Pfam" id="PF00465">
    <property type="entry name" value="Fe-ADH"/>
    <property type="match status" value="1"/>
</dbReference>
<dbReference type="OrthoDB" id="5198708at2"/>
<dbReference type="FunCoup" id="A0A4V3CTX5">
    <property type="interactions" value="172"/>
</dbReference>
<evidence type="ECO:0000256" key="4">
    <source>
        <dbReference type="ARBA" id="ARBA00037918"/>
    </source>
</evidence>
<dbReference type="Gene3D" id="3.40.50.1970">
    <property type="match status" value="1"/>
</dbReference>
<evidence type="ECO:0000256" key="10">
    <source>
        <dbReference type="PIRSR" id="PIRSR000112-3"/>
    </source>
</evidence>
<organism evidence="12 13">
    <name type="scientific">Roseateles toxinivorans</name>
    <dbReference type="NCBI Taxonomy" id="270368"/>
    <lineage>
        <taxon>Bacteria</taxon>
        <taxon>Pseudomonadati</taxon>
        <taxon>Pseudomonadota</taxon>
        <taxon>Betaproteobacteria</taxon>
        <taxon>Burkholderiales</taxon>
        <taxon>Sphaerotilaceae</taxon>
        <taxon>Roseateles</taxon>
    </lineage>
</organism>
<feature type="binding site" evidence="10">
    <location>
        <position position="128"/>
    </location>
    <ligand>
        <name>NAD(+)</name>
        <dbReference type="ChEBI" id="CHEBI:57540"/>
    </ligand>
</feature>
<proteinExistence type="predicted"/>
<dbReference type="NCBIfam" id="NF006941">
    <property type="entry name" value="PRK09423.1"/>
    <property type="match status" value="1"/>
</dbReference>
<feature type="domain" description="Alcohol dehydrogenase iron-type/glycerol dehydrogenase GldA" evidence="11">
    <location>
        <begin position="11"/>
        <end position="151"/>
    </location>
</feature>
<feature type="binding site" evidence="8">
    <location>
        <position position="168"/>
    </location>
    <ligand>
        <name>glycerol</name>
        <dbReference type="ChEBI" id="CHEBI:17754"/>
    </ligand>
</feature>
<evidence type="ECO:0000313" key="12">
    <source>
        <dbReference type="EMBL" id="TDP74498.1"/>
    </source>
</evidence>
<dbReference type="EC" id="1.1.1.6" evidence="5"/>
<gene>
    <name evidence="12" type="ORF">DES47_101559</name>
</gene>
<comment type="catalytic activity">
    <reaction evidence="7">
        <text>glycerol + NAD(+) = dihydroxyacetone + NADH + H(+)</text>
        <dbReference type="Rhea" id="RHEA:13769"/>
        <dbReference type="ChEBI" id="CHEBI:15378"/>
        <dbReference type="ChEBI" id="CHEBI:16016"/>
        <dbReference type="ChEBI" id="CHEBI:17754"/>
        <dbReference type="ChEBI" id="CHEBI:57540"/>
        <dbReference type="ChEBI" id="CHEBI:57945"/>
        <dbReference type="EC" id="1.1.1.6"/>
    </reaction>
</comment>
<evidence type="ECO:0000256" key="1">
    <source>
        <dbReference type="ARBA" id="ARBA00022723"/>
    </source>
</evidence>
<evidence type="ECO:0000256" key="7">
    <source>
        <dbReference type="ARBA" id="ARBA00049006"/>
    </source>
</evidence>
<name>A0A4V3CTX5_9BURK</name>
<dbReference type="InParanoid" id="A0A4V3CTX5"/>
<dbReference type="PANTHER" id="PTHR43616:SF5">
    <property type="entry name" value="GLYCEROL DEHYDROGENASE 1"/>
    <property type="match status" value="1"/>
</dbReference>
<dbReference type="SUPFAM" id="SSF56796">
    <property type="entry name" value="Dehydroquinate synthase-like"/>
    <property type="match status" value="1"/>
</dbReference>
<evidence type="ECO:0000256" key="6">
    <source>
        <dbReference type="ARBA" id="ARBA00040132"/>
    </source>
</evidence>
<evidence type="ECO:0000256" key="2">
    <source>
        <dbReference type="ARBA" id="ARBA00023002"/>
    </source>
</evidence>
<feature type="binding site" evidence="8">
    <location>
        <position position="251"/>
    </location>
    <ligand>
        <name>glycerol</name>
        <dbReference type="ChEBI" id="CHEBI:17754"/>
    </ligand>
</feature>
<feature type="binding site" evidence="10">
    <location>
        <position position="124"/>
    </location>
    <ligand>
        <name>NAD(+)</name>
        <dbReference type="ChEBI" id="CHEBI:57540"/>
    </ligand>
</feature>
<reference evidence="12 13" key="1">
    <citation type="submission" date="2019-03" db="EMBL/GenBank/DDBJ databases">
        <title>Genomic Encyclopedia of Type Strains, Phase IV (KMG-IV): sequencing the most valuable type-strain genomes for metagenomic binning, comparative biology and taxonomic classification.</title>
        <authorList>
            <person name="Goeker M."/>
        </authorList>
    </citation>
    <scope>NUCLEOTIDE SEQUENCE [LARGE SCALE GENOMIC DNA]</scope>
    <source>
        <strain evidence="12 13">DSM 16998</strain>
    </source>
</reference>
<sequence>MTQAMRIIGFPGRYVQGPGALKSLPDMLTELGAQRPVLVSDDIVQAAVGPQLPPSLPRLRFGGECTREAVADLAGQAVALEADTLIALGGGKTIDTAKGVARTLGTRLVIVPSVASNDSPTSRLIVLYDDAHRLVAVDYLARNPDLVLVDTEVIVQAPLRFFRAGIGDAVSKRYEARQCALSGGKNFFGGRPPDVALVMAERCHAALAQYAPAALAAVSRKEVTLEVEAVIEATVLLSGLAFESGGLSLSHALLRGLTAIPALAEALHGEMVAYGSLVQLCLEARSDEERRAHASWLVGLGLPVTAAQLGARLSATEQQQVAELTMNAPYIGHFERPLTAADIAQAINAAEQIGQTALVG</sequence>
<keyword evidence="2" id="KW-0560">Oxidoreductase</keyword>
<protein>
    <recommendedName>
        <fullName evidence="6">Glycerol dehydrogenase</fullName>
        <ecNumber evidence="5">1.1.1.6</ecNumber>
    </recommendedName>
</protein>
<dbReference type="CDD" id="cd08170">
    <property type="entry name" value="GlyDH"/>
    <property type="match status" value="1"/>
</dbReference>
<comment type="cofactor">
    <cofactor evidence="8">
        <name>Zn(2+)</name>
        <dbReference type="ChEBI" id="CHEBI:29105"/>
    </cofactor>
    <text evidence="8">Binds 1 zinc ion per subunit.</text>
</comment>
<evidence type="ECO:0000256" key="9">
    <source>
        <dbReference type="PIRSR" id="PIRSR000112-2"/>
    </source>
</evidence>
<dbReference type="PANTHER" id="PTHR43616">
    <property type="entry name" value="GLYCEROL DEHYDROGENASE"/>
    <property type="match status" value="1"/>
</dbReference>
<keyword evidence="13" id="KW-1185">Reference proteome</keyword>
<comment type="caution">
    <text evidence="12">The sequence shown here is derived from an EMBL/GenBank/DDBJ whole genome shotgun (WGS) entry which is preliminary data.</text>
</comment>
<dbReference type="GO" id="GO:0008888">
    <property type="term" value="F:glycerol dehydrogenase (NAD+) activity"/>
    <property type="evidence" value="ECO:0007669"/>
    <property type="project" value="UniProtKB-EC"/>
</dbReference>
<dbReference type="PIRSF" id="PIRSF000112">
    <property type="entry name" value="Glycerol_dehydrogenase"/>
    <property type="match status" value="1"/>
</dbReference>
<keyword evidence="1 8" id="KW-0479">Metal-binding</keyword>
<feature type="binding site" evidence="10">
    <location>
        <begin position="91"/>
        <end position="95"/>
    </location>
    <ligand>
        <name>NAD(+)</name>
        <dbReference type="ChEBI" id="CHEBI:57540"/>
    </ligand>
</feature>
<dbReference type="EMBL" id="SNXS01000001">
    <property type="protein sequence ID" value="TDP74498.1"/>
    <property type="molecule type" value="Genomic_DNA"/>
</dbReference>
<evidence type="ECO:0000313" key="13">
    <source>
        <dbReference type="Proteomes" id="UP000295361"/>
    </source>
</evidence>
<dbReference type="Proteomes" id="UP000295361">
    <property type="component" value="Unassembled WGS sequence"/>
</dbReference>
<evidence type="ECO:0000256" key="5">
    <source>
        <dbReference type="ARBA" id="ARBA00039147"/>
    </source>
</evidence>